<evidence type="ECO:0000256" key="7">
    <source>
        <dbReference type="ARBA" id="ARBA00022605"/>
    </source>
</evidence>
<comment type="cofactor">
    <cofactor evidence="2">
        <name>Mn(2+)</name>
        <dbReference type="ChEBI" id="CHEBI:29035"/>
    </cofactor>
</comment>
<keyword evidence="7 14" id="KW-0028">Amino-acid biosynthesis</keyword>
<dbReference type="PROSITE" id="PS00470">
    <property type="entry name" value="IDH_IMDH"/>
    <property type="match status" value="1"/>
</dbReference>
<feature type="site" description="Important for catalysis" evidence="14">
    <location>
        <position position="144"/>
    </location>
</feature>
<dbReference type="GO" id="GO:0000287">
    <property type="term" value="F:magnesium ion binding"/>
    <property type="evidence" value="ECO:0007669"/>
    <property type="project" value="InterPro"/>
</dbReference>
<dbReference type="AlphaFoldDB" id="A0A1W6BW19"/>
<keyword evidence="8 14" id="KW-0479">Metal-binding</keyword>
<evidence type="ECO:0000256" key="9">
    <source>
        <dbReference type="ARBA" id="ARBA00022842"/>
    </source>
</evidence>
<dbReference type="InterPro" id="IPR019818">
    <property type="entry name" value="IsoCit/isopropylmalate_DH_CS"/>
</dbReference>
<comment type="subcellular location">
    <subcellularLocation>
        <location evidence="14">Cytoplasm</location>
    </subcellularLocation>
</comment>
<evidence type="ECO:0000256" key="5">
    <source>
        <dbReference type="ARBA" id="ARBA00011738"/>
    </source>
</evidence>
<dbReference type="Pfam" id="PF00180">
    <property type="entry name" value="Iso_dh"/>
    <property type="match status" value="1"/>
</dbReference>
<dbReference type="PANTHER" id="PTHR42979:SF1">
    <property type="entry name" value="3-ISOPROPYLMALATE DEHYDROGENASE"/>
    <property type="match status" value="1"/>
</dbReference>
<feature type="binding site" evidence="14">
    <location>
        <position position="108"/>
    </location>
    <ligand>
        <name>substrate</name>
    </ligand>
</feature>
<dbReference type="GO" id="GO:0009098">
    <property type="term" value="P:L-leucine biosynthetic process"/>
    <property type="evidence" value="ECO:0007669"/>
    <property type="project" value="UniProtKB-UniRule"/>
</dbReference>
<dbReference type="Proteomes" id="UP000192902">
    <property type="component" value="Chromosome"/>
</dbReference>
<dbReference type="GO" id="GO:0003862">
    <property type="term" value="F:3-isopropylmalate dehydrogenase activity"/>
    <property type="evidence" value="ECO:0007669"/>
    <property type="project" value="UniProtKB-UniRule"/>
</dbReference>
<feature type="binding site" evidence="14">
    <location>
        <position position="98"/>
    </location>
    <ligand>
        <name>substrate</name>
    </ligand>
</feature>
<evidence type="ECO:0000256" key="12">
    <source>
        <dbReference type="ARBA" id="ARBA00023211"/>
    </source>
</evidence>
<protein>
    <recommendedName>
        <fullName evidence="14">3-isopropylmalate dehydrogenase</fullName>
        <ecNumber evidence="14">1.1.1.85</ecNumber>
    </recommendedName>
    <alternativeName>
        <fullName evidence="14">3-IPM-DH</fullName>
    </alternativeName>
    <alternativeName>
        <fullName evidence="14">Beta-IPM dehydrogenase</fullName>
        <shortName evidence="14">IMDH</shortName>
    </alternativeName>
</protein>
<feature type="domain" description="Isopropylmalate dehydrogenase-like" evidence="16">
    <location>
        <begin position="5"/>
        <end position="353"/>
    </location>
</feature>
<feature type="binding site" evidence="14">
    <location>
        <position position="137"/>
    </location>
    <ligand>
        <name>substrate</name>
    </ligand>
</feature>
<reference evidence="17 18" key="1">
    <citation type="submission" date="2017-04" db="EMBL/GenBank/DDBJ databases">
        <title>Complete genome sequence of the Campylobacter cuniculorum type strain LMG24588.</title>
        <authorList>
            <person name="Miller W.G."/>
            <person name="Yee E."/>
            <person name="Revez J."/>
            <person name="Bono J.L."/>
            <person name="Rossi M."/>
        </authorList>
    </citation>
    <scope>NUCLEOTIDE SEQUENCE [LARGE SCALE GENOMIC DNA]</scope>
    <source>
        <strain evidence="17 18">LMG 24588</strain>
    </source>
</reference>
<dbReference type="UniPathway" id="UPA00048">
    <property type="reaction ID" value="UER00072"/>
</dbReference>
<dbReference type="RefSeq" id="WP_027306291.1">
    <property type="nucleotide sequence ID" value="NZ_CP020867.1"/>
</dbReference>
<dbReference type="STRING" id="1121267.CCUN_0625"/>
<dbReference type="GO" id="GO:0051287">
    <property type="term" value="F:NAD binding"/>
    <property type="evidence" value="ECO:0007669"/>
    <property type="project" value="InterPro"/>
</dbReference>
<accession>A0A1W6BW19</accession>
<dbReference type="FunFam" id="3.40.718.10:FF:000006">
    <property type="entry name" value="3-isopropylmalate dehydrogenase"/>
    <property type="match status" value="1"/>
</dbReference>
<evidence type="ECO:0000256" key="15">
    <source>
        <dbReference type="RuleBase" id="RU004445"/>
    </source>
</evidence>
<dbReference type="NCBIfam" id="TIGR00169">
    <property type="entry name" value="leuB"/>
    <property type="match status" value="1"/>
</dbReference>
<keyword evidence="11 14" id="KW-0520">NAD</keyword>
<keyword evidence="6 14" id="KW-0432">Leucine biosynthesis</keyword>
<evidence type="ECO:0000256" key="10">
    <source>
        <dbReference type="ARBA" id="ARBA00023002"/>
    </source>
</evidence>
<evidence type="ECO:0000256" key="6">
    <source>
        <dbReference type="ARBA" id="ARBA00022430"/>
    </source>
</evidence>
<evidence type="ECO:0000313" key="18">
    <source>
        <dbReference type="Proteomes" id="UP000192902"/>
    </source>
</evidence>
<evidence type="ECO:0000313" key="17">
    <source>
        <dbReference type="EMBL" id="ARJ56255.1"/>
    </source>
</evidence>
<comment type="subunit">
    <text evidence="5 14 15">Homodimer.</text>
</comment>
<comment type="catalytic activity">
    <reaction evidence="1 14 15">
        <text>(2R,3S)-3-isopropylmalate + NAD(+) = 4-methyl-2-oxopentanoate + CO2 + NADH</text>
        <dbReference type="Rhea" id="RHEA:32271"/>
        <dbReference type="ChEBI" id="CHEBI:16526"/>
        <dbReference type="ChEBI" id="CHEBI:17865"/>
        <dbReference type="ChEBI" id="CHEBI:35121"/>
        <dbReference type="ChEBI" id="CHEBI:57540"/>
        <dbReference type="ChEBI" id="CHEBI:57945"/>
        <dbReference type="EC" id="1.1.1.85"/>
    </reaction>
</comment>
<name>A0A1W6BW19_9BACT</name>
<comment type="pathway">
    <text evidence="3 14 15">Amino-acid biosynthesis; L-leucine biosynthesis; L-leucine from 3-methyl-2-oxobutanoate: step 3/4.</text>
</comment>
<evidence type="ECO:0000256" key="2">
    <source>
        <dbReference type="ARBA" id="ARBA00001936"/>
    </source>
</evidence>
<feature type="binding site" evidence="14">
    <location>
        <position position="254"/>
    </location>
    <ligand>
        <name>Mg(2+)</name>
        <dbReference type="ChEBI" id="CHEBI:18420"/>
    </ligand>
</feature>
<feature type="binding site" evidence="14">
    <location>
        <position position="226"/>
    </location>
    <ligand>
        <name>substrate</name>
    </ligand>
</feature>
<evidence type="ECO:0000256" key="3">
    <source>
        <dbReference type="ARBA" id="ARBA00004762"/>
    </source>
</evidence>
<evidence type="ECO:0000256" key="11">
    <source>
        <dbReference type="ARBA" id="ARBA00023027"/>
    </source>
</evidence>
<keyword evidence="9 14" id="KW-0460">Magnesium</keyword>
<comment type="similarity">
    <text evidence="4 14">Belongs to the isocitrate and isopropylmalate dehydrogenases family. LeuB type 1 subfamily.</text>
</comment>
<dbReference type="OrthoDB" id="9806254at2"/>
<keyword evidence="14" id="KW-0963">Cytoplasm</keyword>
<dbReference type="SUPFAM" id="SSF53659">
    <property type="entry name" value="Isocitrate/Isopropylmalate dehydrogenase-like"/>
    <property type="match status" value="1"/>
</dbReference>
<evidence type="ECO:0000256" key="8">
    <source>
        <dbReference type="ARBA" id="ARBA00022723"/>
    </source>
</evidence>
<evidence type="ECO:0000256" key="14">
    <source>
        <dbReference type="HAMAP-Rule" id="MF_01033"/>
    </source>
</evidence>
<sequence length="362" mass="40185">MNSYKIAVLAGDGIGPLVMKEALKILAFIAKKYNFEFEFKEAKIGGASIDAYGVALSDETLKLCENSDAILFGSVGGPKWDNLPIEQRPERASLLPLRKHFNLFANFRPAKIYAGLEHLSPLKDEIIAKGVDILCVRELTSGIYFGKPRGIEKQNDEFYAFDTEFYKESEIKRIARVAFESARMRKKNLVSVDKANVLQSSILWRKIVDELSKEYKDVSLTHMYVDNAAMQLVKNPSQFDVMLCSNLFGDILSDEMAMITGSMGMLSSASLNEKKFGLYEPAGGSAPDIAHLNIANPIAQILSAALMLRYSLDEVKAADEIDNAVCKALEKGNYTKDLNANSYLNTDEMGDAILKILEQNYG</sequence>
<feature type="binding site" evidence="14">
    <location>
        <position position="250"/>
    </location>
    <ligand>
        <name>Mg(2+)</name>
        <dbReference type="ChEBI" id="CHEBI:18420"/>
    </ligand>
</feature>
<dbReference type="EMBL" id="CP020867">
    <property type="protein sequence ID" value="ARJ56255.1"/>
    <property type="molecule type" value="Genomic_DNA"/>
</dbReference>
<comment type="function">
    <text evidence="14 15">Catalyzes the oxidation of 3-carboxy-2-hydroxy-4-methylpentanoate (3-isopropylmalate) to 3-carboxy-4-methyl-2-oxopentanoate. The product decarboxylates to 4-methyl-2 oxopentanoate.</text>
</comment>
<keyword evidence="13 14" id="KW-0100">Branched-chain amino acid biosynthesis</keyword>
<dbReference type="EC" id="1.1.1.85" evidence="14"/>
<feature type="binding site" evidence="14">
    <location>
        <begin position="284"/>
        <end position="296"/>
    </location>
    <ligand>
        <name>NAD(+)</name>
        <dbReference type="ChEBI" id="CHEBI:57540"/>
    </ligand>
</feature>
<organism evidence="17 18">
    <name type="scientific">Campylobacter cuniculorum DSM 23162 = LMG 24588</name>
    <dbReference type="NCBI Taxonomy" id="1121267"/>
    <lineage>
        <taxon>Bacteria</taxon>
        <taxon>Pseudomonadati</taxon>
        <taxon>Campylobacterota</taxon>
        <taxon>Epsilonproteobacteria</taxon>
        <taxon>Campylobacterales</taxon>
        <taxon>Campylobacteraceae</taxon>
        <taxon>Campylobacter</taxon>
    </lineage>
</organism>
<dbReference type="KEGG" id="ccun:CCUN_0625"/>
<dbReference type="InterPro" id="IPR024084">
    <property type="entry name" value="IsoPropMal-DH-like_dom"/>
</dbReference>
<dbReference type="Gene3D" id="3.40.718.10">
    <property type="entry name" value="Isopropylmalate Dehydrogenase"/>
    <property type="match status" value="1"/>
</dbReference>
<dbReference type="InterPro" id="IPR004429">
    <property type="entry name" value="Isopropylmalate_DH"/>
</dbReference>
<keyword evidence="12 14" id="KW-0464">Manganese</keyword>
<feature type="site" description="Important for catalysis" evidence="14">
    <location>
        <position position="194"/>
    </location>
</feature>
<evidence type="ECO:0000256" key="4">
    <source>
        <dbReference type="ARBA" id="ARBA00008319"/>
    </source>
</evidence>
<evidence type="ECO:0000259" key="16">
    <source>
        <dbReference type="SMART" id="SM01329"/>
    </source>
</evidence>
<dbReference type="GO" id="GO:0005829">
    <property type="term" value="C:cytosol"/>
    <property type="evidence" value="ECO:0007669"/>
    <property type="project" value="TreeGrafter"/>
</dbReference>
<feature type="binding site" evidence="14">
    <location>
        <position position="226"/>
    </location>
    <ligand>
        <name>Mg(2+)</name>
        <dbReference type="ChEBI" id="CHEBI:18420"/>
    </ligand>
</feature>
<dbReference type="SMART" id="SM01329">
    <property type="entry name" value="Iso_dh"/>
    <property type="match status" value="1"/>
</dbReference>
<keyword evidence="10 14" id="KW-0560">Oxidoreductase</keyword>
<proteinExistence type="inferred from homology"/>
<evidence type="ECO:0000256" key="1">
    <source>
        <dbReference type="ARBA" id="ARBA00000624"/>
    </source>
</evidence>
<dbReference type="eggNOG" id="COG0473">
    <property type="taxonomic scope" value="Bacteria"/>
</dbReference>
<feature type="binding site" evidence="14">
    <location>
        <begin position="77"/>
        <end position="90"/>
    </location>
    <ligand>
        <name>NAD(+)</name>
        <dbReference type="ChEBI" id="CHEBI:57540"/>
    </ligand>
</feature>
<dbReference type="PANTHER" id="PTHR42979">
    <property type="entry name" value="3-ISOPROPYLMALATE DEHYDROGENASE"/>
    <property type="match status" value="1"/>
</dbReference>
<comment type="cofactor">
    <cofactor evidence="14 15">
        <name>Mg(2+)</name>
        <dbReference type="ChEBI" id="CHEBI:18420"/>
    </cofactor>
    <cofactor evidence="14 15">
        <name>Mn(2+)</name>
        <dbReference type="ChEBI" id="CHEBI:29035"/>
    </cofactor>
    <text evidence="14 15">Binds 1 Mg(2+) or Mn(2+) ion per subunit.</text>
</comment>
<gene>
    <name evidence="14 17" type="primary">leuB</name>
    <name evidence="17" type="ORF">CCUN_0625</name>
</gene>
<evidence type="ECO:0000256" key="13">
    <source>
        <dbReference type="ARBA" id="ARBA00023304"/>
    </source>
</evidence>
<dbReference type="HAMAP" id="MF_01033">
    <property type="entry name" value="LeuB_type1"/>
    <property type="match status" value="1"/>
</dbReference>